<dbReference type="EMBL" id="MJIL01000095">
    <property type="protein sequence ID" value="OLQ71099.1"/>
    <property type="molecule type" value="Genomic_DNA"/>
</dbReference>
<dbReference type="RefSeq" id="WP_075767378.1">
    <property type="nucleotide sequence ID" value="NZ_MJIL01000095.1"/>
</dbReference>
<reference evidence="1 2" key="1">
    <citation type="submission" date="2016-09" db="EMBL/GenBank/DDBJ databases">
        <title>Photobacterium proteolyticum sp. nov. a protease producing bacterium isolated from ocean sediments of Laizhou Bay.</title>
        <authorList>
            <person name="Li Y."/>
        </authorList>
    </citation>
    <scope>NUCLEOTIDE SEQUENCE [LARGE SCALE GENOMIC DNA]</scope>
    <source>
        <strain evidence="1 2">13-12</strain>
    </source>
</reference>
<comment type="caution">
    <text evidence="1">The sequence shown here is derived from an EMBL/GenBank/DDBJ whole genome shotgun (WGS) entry which is preliminary data.</text>
</comment>
<dbReference type="Proteomes" id="UP000186905">
    <property type="component" value="Unassembled WGS sequence"/>
</dbReference>
<evidence type="ECO:0000313" key="1">
    <source>
        <dbReference type="EMBL" id="OLQ71099.1"/>
    </source>
</evidence>
<evidence type="ECO:0000313" key="2">
    <source>
        <dbReference type="Proteomes" id="UP000186905"/>
    </source>
</evidence>
<dbReference type="AlphaFoldDB" id="A0A1Q9G9S8"/>
<name>A0A1Q9G9S8_9GAMM</name>
<dbReference type="Gene3D" id="2.40.160.20">
    <property type="match status" value="1"/>
</dbReference>
<evidence type="ECO:0008006" key="3">
    <source>
        <dbReference type="Google" id="ProtNLM"/>
    </source>
</evidence>
<accession>A0A1Q9G9S8</accession>
<sequence>MQKKGWFCFSIVMLNPSQSVLALEAETLFRMPSLKLGIAKSAGTIDVSSKGQFDDVAFSSSTSFTPVVTLIQSPFYFSDDSRWGYHTELNAAYFKLDYDDDNGQGFRDGEFEGYSVSFTPVLFYQWSDKTLCRECKSWRFELGAGINYLNADGDLIAISGDKTAFENSGFGVNAHLGAVMNYKQWELGLRFAVPTRVDGNDVEVRHALSTLSFGYRF</sequence>
<organism evidence="1 2">
    <name type="scientific">Photobacterium proteolyticum</name>
    <dbReference type="NCBI Taxonomy" id="1903952"/>
    <lineage>
        <taxon>Bacteria</taxon>
        <taxon>Pseudomonadati</taxon>
        <taxon>Pseudomonadota</taxon>
        <taxon>Gammaproteobacteria</taxon>
        <taxon>Vibrionales</taxon>
        <taxon>Vibrionaceae</taxon>
        <taxon>Photobacterium</taxon>
    </lineage>
</organism>
<keyword evidence="2" id="KW-1185">Reference proteome</keyword>
<gene>
    <name evidence="1" type="ORF">BIT28_02695</name>
</gene>
<protein>
    <recommendedName>
        <fullName evidence="3">Outer membrane protein beta-barrel domain-containing protein</fullName>
    </recommendedName>
</protein>
<proteinExistence type="predicted"/>
<dbReference type="OrthoDB" id="5813108at2"/>